<evidence type="ECO:0000313" key="11">
    <source>
        <dbReference type="EMBL" id="GEA42734.1"/>
    </source>
</evidence>
<comment type="pathway">
    <text evidence="5 8">Amino-acid biosynthesis; L-proline biosynthesis; L-proline from L-glutamate 5-semialdehyde: step 1/1.</text>
</comment>
<dbReference type="SUPFAM" id="SSF51735">
    <property type="entry name" value="NAD(P)-binding Rossmann-fold domains"/>
    <property type="match status" value="1"/>
</dbReference>
<dbReference type="EMBL" id="BJLD01000001">
    <property type="protein sequence ID" value="GEA42734.1"/>
    <property type="molecule type" value="Genomic_DNA"/>
</dbReference>
<evidence type="ECO:0000256" key="6">
    <source>
        <dbReference type="NCBIfam" id="TIGR00112"/>
    </source>
</evidence>
<dbReference type="PIRSF" id="PIRSF000193">
    <property type="entry name" value="Pyrrol-5-carb_rd"/>
    <property type="match status" value="1"/>
</dbReference>
<dbReference type="PANTHER" id="PTHR11645:SF0">
    <property type="entry name" value="PYRROLINE-5-CARBOXYLATE REDUCTASE 3"/>
    <property type="match status" value="1"/>
</dbReference>
<dbReference type="PROSITE" id="PS00521">
    <property type="entry name" value="P5CR"/>
    <property type="match status" value="1"/>
</dbReference>
<keyword evidence="3 5" id="KW-0560">Oxidoreductase</keyword>
<dbReference type="NCBIfam" id="TIGR00112">
    <property type="entry name" value="proC"/>
    <property type="match status" value="1"/>
</dbReference>
<feature type="binding site" evidence="7">
    <location>
        <position position="74"/>
    </location>
    <ligand>
        <name>NADPH</name>
        <dbReference type="ChEBI" id="CHEBI:57783"/>
    </ligand>
</feature>
<dbReference type="EC" id="1.5.1.2" evidence="5 6"/>
<comment type="subcellular location">
    <subcellularLocation>
        <location evidence="5">Cytoplasm</location>
    </subcellularLocation>
</comment>
<dbReference type="GO" id="GO:0005737">
    <property type="term" value="C:cytoplasm"/>
    <property type="evidence" value="ECO:0007669"/>
    <property type="project" value="UniProtKB-SubCell"/>
</dbReference>
<sequence>MSANSGLWPDFGLSGTVVSMTKIAVLGGGQIGEALVSGLVNAGYDGADIVVTNRREERRAEMEKTYGVKTASDNKEAAQDADFVFGCVKPYAIEEVFAEAELPKTAVAVSLAAGVQLEKLETAAGEGVPVVRVMPNTPMLVGKGMSTATKGTHVSDEQFEGVVKLLEAVGEVAVVAEKDIDAAAALAGSAPAYFFLVVESLIDAGVQLGLTRDVATKLATQTAAGAGAMLVGSGREPLALRAGVTSPGGTTAAAIRELEESGIRGAFYRAAEACAQRAKELG</sequence>
<evidence type="ECO:0000256" key="7">
    <source>
        <dbReference type="PIRSR" id="PIRSR000193-1"/>
    </source>
</evidence>
<dbReference type="GO" id="GO:0055129">
    <property type="term" value="P:L-proline biosynthetic process"/>
    <property type="evidence" value="ECO:0007669"/>
    <property type="project" value="UniProtKB-UniRule"/>
</dbReference>
<evidence type="ECO:0000256" key="3">
    <source>
        <dbReference type="ARBA" id="ARBA00023002"/>
    </source>
</evidence>
<evidence type="ECO:0000256" key="1">
    <source>
        <dbReference type="ARBA" id="ARBA00005525"/>
    </source>
</evidence>
<comment type="similarity">
    <text evidence="1 5 8">Belongs to the pyrroline-5-carboxylate reductase family.</text>
</comment>
<dbReference type="AlphaFoldDB" id="A0ABC9ZKK7"/>
<evidence type="ECO:0000256" key="5">
    <source>
        <dbReference type="HAMAP-Rule" id="MF_01925"/>
    </source>
</evidence>
<dbReference type="InterPro" id="IPR053790">
    <property type="entry name" value="P5CR-like_CS"/>
</dbReference>
<dbReference type="Proteomes" id="UP000315234">
    <property type="component" value="Unassembled WGS sequence"/>
</dbReference>
<dbReference type="Pfam" id="PF03807">
    <property type="entry name" value="F420_oxidored"/>
    <property type="match status" value="1"/>
</dbReference>
<dbReference type="Gene3D" id="1.10.3730.10">
    <property type="entry name" value="ProC C-terminal domain-like"/>
    <property type="match status" value="1"/>
</dbReference>
<dbReference type="HAMAP" id="MF_01925">
    <property type="entry name" value="P5C_reductase"/>
    <property type="match status" value="1"/>
</dbReference>
<dbReference type="InterPro" id="IPR036291">
    <property type="entry name" value="NAD(P)-bd_dom_sf"/>
</dbReference>
<evidence type="ECO:0000259" key="9">
    <source>
        <dbReference type="Pfam" id="PF03807"/>
    </source>
</evidence>
<dbReference type="InterPro" id="IPR000304">
    <property type="entry name" value="Pyrroline-COOH_reductase"/>
</dbReference>
<dbReference type="Gene3D" id="3.40.50.720">
    <property type="entry name" value="NAD(P)-binding Rossmann-like Domain"/>
    <property type="match status" value="1"/>
</dbReference>
<proteinExistence type="inferred from homology"/>
<dbReference type="InterPro" id="IPR008927">
    <property type="entry name" value="6-PGluconate_DH-like_C_sf"/>
</dbReference>
<dbReference type="Pfam" id="PF14748">
    <property type="entry name" value="P5CR_dimer"/>
    <property type="match status" value="1"/>
</dbReference>
<comment type="catalytic activity">
    <reaction evidence="5">
        <text>L-proline + NAD(+) = (S)-1-pyrroline-5-carboxylate + NADH + 2 H(+)</text>
        <dbReference type="Rhea" id="RHEA:14105"/>
        <dbReference type="ChEBI" id="CHEBI:15378"/>
        <dbReference type="ChEBI" id="CHEBI:17388"/>
        <dbReference type="ChEBI" id="CHEBI:57540"/>
        <dbReference type="ChEBI" id="CHEBI:57945"/>
        <dbReference type="ChEBI" id="CHEBI:60039"/>
        <dbReference type="EC" id="1.5.1.2"/>
    </reaction>
</comment>
<dbReference type="InterPro" id="IPR029036">
    <property type="entry name" value="P5CR_dimer"/>
</dbReference>
<dbReference type="SUPFAM" id="SSF48179">
    <property type="entry name" value="6-phosphogluconate dehydrogenase C-terminal domain-like"/>
    <property type="match status" value="1"/>
</dbReference>
<feature type="domain" description="Pyrroline-5-carboxylate reductase catalytic N-terminal" evidence="9">
    <location>
        <begin position="22"/>
        <end position="114"/>
    </location>
</feature>
<gene>
    <name evidence="5 11" type="primary">proC</name>
    <name evidence="11" type="ORF">Cst04h_09040</name>
</gene>
<evidence type="ECO:0000256" key="4">
    <source>
        <dbReference type="ARBA" id="ARBA00058118"/>
    </source>
</evidence>
<reference evidence="11 12" key="1">
    <citation type="submission" date="2019-06" db="EMBL/GenBank/DDBJ databases">
        <title>Draft genome sequence of Corynebacterium striatum NBRC 15291.</title>
        <authorList>
            <person name="Miura T."/>
            <person name="Furukawa M."/>
            <person name="Shimamura M."/>
            <person name="Ohyama Y."/>
            <person name="Yamazoe A."/>
            <person name="Kawasaki H."/>
        </authorList>
    </citation>
    <scope>NUCLEOTIDE SEQUENCE [LARGE SCALE GENOMIC DNA]</scope>
    <source>
        <strain evidence="11 12">NBRC 15291</strain>
    </source>
</reference>
<accession>A0ABC9ZKK7</accession>
<name>A0ABC9ZKK7_CORST</name>
<evidence type="ECO:0000259" key="10">
    <source>
        <dbReference type="Pfam" id="PF14748"/>
    </source>
</evidence>
<protein>
    <recommendedName>
        <fullName evidence="5 6">Pyrroline-5-carboxylate reductase</fullName>
        <shortName evidence="5">P5C reductase</shortName>
        <shortName evidence="5">P5CR</shortName>
        <ecNumber evidence="5 6">1.5.1.2</ecNumber>
    </recommendedName>
    <alternativeName>
        <fullName evidence="5">PCA reductase</fullName>
    </alternativeName>
</protein>
<comment type="function">
    <text evidence="4 5">Catalyzes the reduction of 1-pyrroline-5-carboxylate (PCA) to L-proline.</text>
</comment>
<keyword evidence="2 5" id="KW-0521">NADP</keyword>
<dbReference type="FunFam" id="1.10.3730.10:FF:000001">
    <property type="entry name" value="Pyrroline-5-carboxylate reductase"/>
    <property type="match status" value="1"/>
</dbReference>
<comment type="catalytic activity">
    <reaction evidence="5 8">
        <text>L-proline + NADP(+) = (S)-1-pyrroline-5-carboxylate + NADPH + 2 H(+)</text>
        <dbReference type="Rhea" id="RHEA:14109"/>
        <dbReference type="ChEBI" id="CHEBI:15378"/>
        <dbReference type="ChEBI" id="CHEBI:17388"/>
        <dbReference type="ChEBI" id="CHEBI:57783"/>
        <dbReference type="ChEBI" id="CHEBI:58349"/>
        <dbReference type="ChEBI" id="CHEBI:60039"/>
        <dbReference type="EC" id="1.5.1.2"/>
    </reaction>
</comment>
<dbReference type="GO" id="GO:0004735">
    <property type="term" value="F:pyrroline-5-carboxylate reductase activity"/>
    <property type="evidence" value="ECO:0007669"/>
    <property type="project" value="UniProtKB-UniRule"/>
</dbReference>
<dbReference type="InterPro" id="IPR028939">
    <property type="entry name" value="P5C_Rdtase_cat_N"/>
</dbReference>
<evidence type="ECO:0000313" key="12">
    <source>
        <dbReference type="Proteomes" id="UP000315234"/>
    </source>
</evidence>
<keyword evidence="5 8" id="KW-0028">Amino-acid biosynthesis</keyword>
<evidence type="ECO:0000256" key="2">
    <source>
        <dbReference type="ARBA" id="ARBA00022857"/>
    </source>
</evidence>
<keyword evidence="5" id="KW-0963">Cytoplasm</keyword>
<organism evidence="11 12">
    <name type="scientific">Corynebacterium striatum</name>
    <dbReference type="NCBI Taxonomy" id="43770"/>
    <lineage>
        <taxon>Bacteria</taxon>
        <taxon>Bacillati</taxon>
        <taxon>Actinomycetota</taxon>
        <taxon>Actinomycetes</taxon>
        <taxon>Mycobacteriales</taxon>
        <taxon>Corynebacteriaceae</taxon>
        <taxon>Corynebacterium</taxon>
    </lineage>
</organism>
<evidence type="ECO:0000256" key="8">
    <source>
        <dbReference type="RuleBase" id="RU003903"/>
    </source>
</evidence>
<comment type="caution">
    <text evidence="11">The sequence shown here is derived from an EMBL/GenBank/DDBJ whole genome shotgun (WGS) entry which is preliminary data.</text>
</comment>
<keyword evidence="5 8" id="KW-0641">Proline biosynthesis</keyword>
<feature type="domain" description="Pyrroline-5-carboxylate reductase dimerisation" evidence="10">
    <location>
        <begin position="177"/>
        <end position="281"/>
    </location>
</feature>
<dbReference type="PANTHER" id="PTHR11645">
    <property type="entry name" value="PYRROLINE-5-CARBOXYLATE REDUCTASE"/>
    <property type="match status" value="1"/>
</dbReference>